<dbReference type="GO" id="GO:0005460">
    <property type="term" value="F:UDP-glucose transmembrane transporter activity"/>
    <property type="evidence" value="ECO:0007669"/>
    <property type="project" value="TreeGrafter"/>
</dbReference>
<feature type="transmembrane region" description="Helical" evidence="9">
    <location>
        <begin position="51"/>
        <end position="72"/>
    </location>
</feature>
<dbReference type="GO" id="GO:0000139">
    <property type="term" value="C:Golgi membrane"/>
    <property type="evidence" value="ECO:0007669"/>
    <property type="project" value="TreeGrafter"/>
</dbReference>
<dbReference type="InterPro" id="IPR037185">
    <property type="entry name" value="EmrE-like"/>
</dbReference>
<sequence length="386" mass="41568">MVSCQTTASSAEVRVGRPLLLLYCFVGVMATFTLNGFLLEKLTKAHDVGEMTLTFVSCAWYAVVAHVLRVVMREPTSSVPIKQYVGLSLLTFVSTIASIYALRYVSFITRILGKSCKSIPVMLLGALLGQRYQMKKVISVLLLSVGVAIFLVGTYAQKIANHEHDEKTATDMSIGCVLLLLSLLCDGATGAVEDKLIAAYDIHAFELMFYLSLFKAGMALLGMLVTGEMQTVMATAWPHLGGLTLLSLTGASGQAVLFVTLRNFGALTTSIIGTLRKVVSIVLSVILFRHALETQQLLGLVIAFGAIGLNWLPTHRASSHVPTSTDDEAEVTLLRKDTSGDDDRETESSSSGDEGVDDEESCSTAQSKQLDAVVEWEKTSSVITVA</sequence>
<evidence type="ECO:0000313" key="11">
    <source>
        <dbReference type="Proteomes" id="UP000030762"/>
    </source>
</evidence>
<gene>
    <name evidence="10" type="ORF">SDRG_16996</name>
</gene>
<dbReference type="OMA" id="IGLNWVN"/>
<dbReference type="GO" id="GO:0005789">
    <property type="term" value="C:endoplasmic reticulum membrane"/>
    <property type="evidence" value="ECO:0007669"/>
    <property type="project" value="UniProtKB-SubCell"/>
</dbReference>
<evidence type="ECO:0000313" key="10">
    <source>
        <dbReference type="EMBL" id="EQC25117.1"/>
    </source>
</evidence>
<evidence type="ECO:0000256" key="7">
    <source>
        <dbReference type="ARBA" id="ARBA00023136"/>
    </source>
</evidence>
<keyword evidence="5" id="KW-0256">Endoplasmic reticulum</keyword>
<dbReference type="RefSeq" id="XP_008621451.1">
    <property type="nucleotide sequence ID" value="XM_008623229.1"/>
</dbReference>
<comment type="subcellular location">
    <subcellularLocation>
        <location evidence="1">Endoplasmic reticulum membrane</location>
        <topology evidence="1">Multi-pass membrane protein</topology>
    </subcellularLocation>
</comment>
<keyword evidence="3" id="KW-0813">Transport</keyword>
<keyword evidence="11" id="KW-1185">Reference proteome</keyword>
<accession>T0R6I1</accession>
<evidence type="ECO:0000256" key="1">
    <source>
        <dbReference type="ARBA" id="ARBA00004477"/>
    </source>
</evidence>
<feature type="transmembrane region" description="Helical" evidence="9">
    <location>
        <begin position="84"/>
        <end position="105"/>
    </location>
</feature>
<dbReference type="AlphaFoldDB" id="T0R6I1"/>
<evidence type="ECO:0000256" key="2">
    <source>
        <dbReference type="ARBA" id="ARBA00010694"/>
    </source>
</evidence>
<evidence type="ECO:0008006" key="12">
    <source>
        <dbReference type="Google" id="ProtNLM"/>
    </source>
</evidence>
<dbReference type="InterPro" id="IPR013657">
    <property type="entry name" value="SCL35B1-4/HUT1"/>
</dbReference>
<dbReference type="GO" id="GO:0005459">
    <property type="term" value="F:UDP-galactose transmembrane transporter activity"/>
    <property type="evidence" value="ECO:0007669"/>
    <property type="project" value="TreeGrafter"/>
</dbReference>
<protein>
    <recommendedName>
        <fullName evidence="12">Sugar phosphate transporter domain-containing protein</fullName>
    </recommendedName>
</protein>
<reference evidence="10 11" key="1">
    <citation type="submission" date="2012-04" db="EMBL/GenBank/DDBJ databases">
        <title>The Genome Sequence of Saprolegnia declina VS20.</title>
        <authorList>
            <consortium name="The Broad Institute Genome Sequencing Platform"/>
            <person name="Russ C."/>
            <person name="Nusbaum C."/>
            <person name="Tyler B."/>
            <person name="van West P."/>
            <person name="Dieguez-Uribeondo J."/>
            <person name="de Bruijn I."/>
            <person name="Tripathy S."/>
            <person name="Jiang R."/>
            <person name="Young S.K."/>
            <person name="Zeng Q."/>
            <person name="Gargeya S."/>
            <person name="Fitzgerald M."/>
            <person name="Haas B."/>
            <person name="Abouelleil A."/>
            <person name="Alvarado L."/>
            <person name="Arachchi H.M."/>
            <person name="Berlin A."/>
            <person name="Chapman S.B."/>
            <person name="Goldberg J."/>
            <person name="Griggs A."/>
            <person name="Gujja S."/>
            <person name="Hansen M."/>
            <person name="Howarth C."/>
            <person name="Imamovic A."/>
            <person name="Larimer J."/>
            <person name="McCowen C."/>
            <person name="Montmayeur A."/>
            <person name="Murphy C."/>
            <person name="Neiman D."/>
            <person name="Pearson M."/>
            <person name="Priest M."/>
            <person name="Roberts A."/>
            <person name="Saif S."/>
            <person name="Shea T."/>
            <person name="Sisk P."/>
            <person name="Sykes S."/>
            <person name="Wortman J."/>
            <person name="Nusbaum C."/>
            <person name="Birren B."/>
        </authorList>
    </citation>
    <scope>NUCLEOTIDE SEQUENCE [LARGE SCALE GENOMIC DNA]</scope>
    <source>
        <strain evidence="10 11">VS20</strain>
    </source>
</reference>
<dbReference type="PANTHER" id="PTHR10778">
    <property type="entry name" value="SOLUTE CARRIER FAMILY 35 MEMBER B"/>
    <property type="match status" value="1"/>
</dbReference>
<evidence type="ECO:0000256" key="6">
    <source>
        <dbReference type="ARBA" id="ARBA00022989"/>
    </source>
</evidence>
<dbReference type="Proteomes" id="UP000030762">
    <property type="component" value="Unassembled WGS sequence"/>
</dbReference>
<dbReference type="SUPFAM" id="SSF103481">
    <property type="entry name" value="Multidrug resistance efflux transporter EmrE"/>
    <property type="match status" value="1"/>
</dbReference>
<dbReference type="EMBL" id="JH767307">
    <property type="protein sequence ID" value="EQC25117.1"/>
    <property type="molecule type" value="Genomic_DNA"/>
</dbReference>
<dbReference type="VEuPathDB" id="FungiDB:SDRG_16996"/>
<evidence type="ECO:0000256" key="9">
    <source>
        <dbReference type="SAM" id="Phobius"/>
    </source>
</evidence>
<evidence type="ECO:0000256" key="4">
    <source>
        <dbReference type="ARBA" id="ARBA00022692"/>
    </source>
</evidence>
<feature type="transmembrane region" description="Helical" evidence="9">
    <location>
        <begin position="137"/>
        <end position="160"/>
    </location>
</feature>
<evidence type="ECO:0000256" key="3">
    <source>
        <dbReference type="ARBA" id="ARBA00022448"/>
    </source>
</evidence>
<keyword evidence="7 9" id="KW-0472">Membrane</keyword>
<dbReference type="Pfam" id="PF08449">
    <property type="entry name" value="UAA"/>
    <property type="match status" value="1"/>
</dbReference>
<feature type="transmembrane region" description="Helical" evidence="9">
    <location>
        <begin position="237"/>
        <end position="259"/>
    </location>
</feature>
<feature type="transmembrane region" description="Helical" evidence="9">
    <location>
        <begin position="172"/>
        <end position="192"/>
    </location>
</feature>
<dbReference type="InParanoid" id="T0R6I1"/>
<feature type="transmembrane region" description="Helical" evidence="9">
    <location>
        <begin position="204"/>
        <end position="225"/>
    </location>
</feature>
<feature type="transmembrane region" description="Helical" evidence="9">
    <location>
        <begin position="294"/>
        <end position="312"/>
    </location>
</feature>
<evidence type="ECO:0000256" key="8">
    <source>
        <dbReference type="SAM" id="MobiDB-lite"/>
    </source>
</evidence>
<dbReference type="GeneID" id="19957723"/>
<dbReference type="PANTHER" id="PTHR10778:SF10">
    <property type="entry name" value="SOLUTE CARRIER FAMILY 35 MEMBER B1"/>
    <property type="match status" value="1"/>
</dbReference>
<dbReference type="OrthoDB" id="78344at2759"/>
<feature type="transmembrane region" description="Helical" evidence="9">
    <location>
        <begin position="266"/>
        <end position="288"/>
    </location>
</feature>
<comment type="similarity">
    <text evidence="2">Belongs to the nucleotide-sugar transporter family. SLC35B subfamily.</text>
</comment>
<feature type="transmembrane region" description="Helical" evidence="9">
    <location>
        <begin position="20"/>
        <end position="39"/>
    </location>
</feature>
<feature type="region of interest" description="Disordered" evidence="8">
    <location>
        <begin position="335"/>
        <end position="369"/>
    </location>
</feature>
<keyword evidence="4 9" id="KW-0812">Transmembrane</keyword>
<evidence type="ECO:0000256" key="5">
    <source>
        <dbReference type="ARBA" id="ARBA00022824"/>
    </source>
</evidence>
<organism evidence="10 11">
    <name type="scientific">Saprolegnia diclina (strain VS20)</name>
    <dbReference type="NCBI Taxonomy" id="1156394"/>
    <lineage>
        <taxon>Eukaryota</taxon>
        <taxon>Sar</taxon>
        <taxon>Stramenopiles</taxon>
        <taxon>Oomycota</taxon>
        <taxon>Saprolegniomycetes</taxon>
        <taxon>Saprolegniales</taxon>
        <taxon>Saprolegniaceae</taxon>
        <taxon>Saprolegnia</taxon>
    </lineage>
</organism>
<dbReference type="STRING" id="1156394.T0R6I1"/>
<name>T0R6I1_SAPDV</name>
<proteinExistence type="inferred from homology"/>
<dbReference type="eggNOG" id="KOG1580">
    <property type="taxonomic scope" value="Eukaryota"/>
</dbReference>
<keyword evidence="6 9" id="KW-1133">Transmembrane helix</keyword>